<proteinExistence type="predicted"/>
<organism evidence="1 2">
    <name type="scientific">Daphnia sinensis</name>
    <dbReference type="NCBI Taxonomy" id="1820382"/>
    <lineage>
        <taxon>Eukaryota</taxon>
        <taxon>Metazoa</taxon>
        <taxon>Ecdysozoa</taxon>
        <taxon>Arthropoda</taxon>
        <taxon>Crustacea</taxon>
        <taxon>Branchiopoda</taxon>
        <taxon>Diplostraca</taxon>
        <taxon>Cladocera</taxon>
        <taxon>Anomopoda</taxon>
        <taxon>Daphniidae</taxon>
        <taxon>Daphnia</taxon>
        <taxon>Daphnia similis group</taxon>
    </lineage>
</organism>
<evidence type="ECO:0000313" key="2">
    <source>
        <dbReference type="Proteomes" id="UP000820818"/>
    </source>
</evidence>
<dbReference type="Proteomes" id="UP000820818">
    <property type="component" value="Linkage Group LG2"/>
</dbReference>
<accession>A0AAD5KY94</accession>
<sequence length="367" mass="43306">MSHPLFVFNLQYQRTNSSVRLWCSRLDSSINRIASTSLRAMENEELEYLMFEERPKAMKDVTIDLFSLYPDVNEEVPEDLVHERFFQWTTGDGQWAFPNFLKQNTPVTFGSSYEFDGKDEYFQWTNQIPIDLSGLPSVHRILMIRDVNQRLRRLDEQTDEGNKMLTGIGQTTINFKLEDIEFSLSLVPTKNQPGNALLRMQRNADEPYKERHDEVEEFDCFAKLDAREIDSIVSRARGTGTQITDRDINICEEDGIKKKMAEEMNFFMLLYDFEVARRLQRPFDHYSYTLDRLPIGIGIAMIHRINSKRANQRWIFFSDLFQGPYESRKRVLDDIVIAFKRWNEPRRSWTEGDLINILCEQFGSKLR</sequence>
<name>A0AAD5KY94_9CRUS</name>
<dbReference type="AlphaFoldDB" id="A0AAD5KY94"/>
<evidence type="ECO:0000313" key="1">
    <source>
        <dbReference type="EMBL" id="KAI9562662.1"/>
    </source>
</evidence>
<protein>
    <submittedName>
        <fullName evidence="1">Uncharacterized protein</fullName>
    </submittedName>
</protein>
<gene>
    <name evidence="1" type="ORF">GHT06_010116</name>
</gene>
<dbReference type="EMBL" id="WJBH02000002">
    <property type="protein sequence ID" value="KAI9562662.1"/>
    <property type="molecule type" value="Genomic_DNA"/>
</dbReference>
<reference evidence="1 2" key="1">
    <citation type="submission" date="2022-05" db="EMBL/GenBank/DDBJ databases">
        <title>A multi-omics perspective on studying reproductive biology in Daphnia sinensis.</title>
        <authorList>
            <person name="Jia J."/>
        </authorList>
    </citation>
    <scope>NUCLEOTIDE SEQUENCE [LARGE SCALE GENOMIC DNA]</scope>
    <source>
        <strain evidence="1 2">WSL</strain>
    </source>
</reference>
<keyword evidence="2" id="KW-1185">Reference proteome</keyword>
<comment type="caution">
    <text evidence="1">The sequence shown here is derived from an EMBL/GenBank/DDBJ whole genome shotgun (WGS) entry which is preliminary data.</text>
</comment>